<dbReference type="InterPro" id="IPR006973">
    <property type="entry name" value="Cwf_Cwc_15"/>
</dbReference>
<name>A0A8S9SEZ4_BRACR</name>
<dbReference type="AlphaFoldDB" id="A0A8S9SEZ4"/>
<dbReference type="GO" id="GO:0045292">
    <property type="term" value="P:mRNA cis splicing, via spliceosome"/>
    <property type="evidence" value="ECO:0007669"/>
    <property type="project" value="TreeGrafter"/>
</dbReference>
<reference evidence="5" key="1">
    <citation type="submission" date="2019-12" db="EMBL/GenBank/DDBJ databases">
        <title>Genome sequencing and annotation of Brassica cretica.</title>
        <authorList>
            <person name="Studholme D.J."/>
            <person name="Sarris P."/>
        </authorList>
    </citation>
    <scope>NUCLEOTIDE SEQUENCE</scope>
    <source>
        <strain evidence="5">PFS-109/04</strain>
        <tissue evidence="5">Leaf</tissue>
    </source>
</reference>
<dbReference type="EMBL" id="QGKX02000004">
    <property type="protein sequence ID" value="KAF3599177.1"/>
    <property type="molecule type" value="Genomic_DNA"/>
</dbReference>
<comment type="similarity">
    <text evidence="1">Belongs to the CWC15 family.</text>
</comment>
<evidence type="ECO:0008006" key="7">
    <source>
        <dbReference type="Google" id="ProtNLM"/>
    </source>
</evidence>
<dbReference type="Proteomes" id="UP000712600">
    <property type="component" value="Unassembled WGS sequence"/>
</dbReference>
<feature type="compositionally biased region" description="Acidic residues" evidence="4">
    <location>
        <begin position="148"/>
        <end position="162"/>
    </location>
</feature>
<evidence type="ECO:0000313" key="6">
    <source>
        <dbReference type="Proteomes" id="UP000712600"/>
    </source>
</evidence>
<feature type="compositionally biased region" description="Basic and acidic residues" evidence="4">
    <location>
        <begin position="132"/>
        <end position="142"/>
    </location>
</feature>
<evidence type="ECO:0000313" key="5">
    <source>
        <dbReference type="EMBL" id="KAF3599177.1"/>
    </source>
</evidence>
<feature type="compositionally biased region" description="Basic and acidic residues" evidence="4">
    <location>
        <begin position="81"/>
        <end position="124"/>
    </location>
</feature>
<feature type="region of interest" description="Disordered" evidence="4">
    <location>
        <begin position="34"/>
        <end position="166"/>
    </location>
</feature>
<protein>
    <recommendedName>
        <fullName evidence="7">Protein CWC15 homolog</fullName>
    </recommendedName>
</protein>
<proteinExistence type="inferred from homology"/>
<comment type="caution">
    <text evidence="5">The sequence shown here is derived from an EMBL/GenBank/DDBJ whole genome shotgun (WGS) entry which is preliminary data.</text>
</comment>
<evidence type="ECO:0000256" key="3">
    <source>
        <dbReference type="ARBA" id="ARBA00023187"/>
    </source>
</evidence>
<dbReference type="Pfam" id="PF04889">
    <property type="entry name" value="Cwf_Cwc_15"/>
    <property type="match status" value="1"/>
</dbReference>
<sequence>MTTAARPTWAPAKGGNEQGGARIFGASQKYSSRDVAAHTTLKPRPTWAPAKGGNEQGGARIFGASQKYSSRDVAAHTTLKPRREGQHTQEEVEKKNLRDELEERERRHFSSKDKSYSDDRDRRRANQLLLEGSKRDPEDRIVPRSVDADDSDVDIKSDEDDDRGLPMPLNLNAFHLSHGLGNEKQQQMEELNAKEEELLKGNPLLNNTPTSFSVKRRWDDDVVFKNQARGEMKAPKRFINDTIRNDFHRKFLHRYMK</sequence>
<evidence type="ECO:0000256" key="1">
    <source>
        <dbReference type="ARBA" id="ARBA00006644"/>
    </source>
</evidence>
<keyword evidence="2" id="KW-0507">mRNA processing</keyword>
<dbReference type="GO" id="GO:0003723">
    <property type="term" value="F:RNA binding"/>
    <property type="evidence" value="ECO:0007669"/>
    <property type="project" value="TreeGrafter"/>
</dbReference>
<evidence type="ECO:0000256" key="4">
    <source>
        <dbReference type="SAM" id="MobiDB-lite"/>
    </source>
</evidence>
<dbReference type="PANTHER" id="PTHR12718">
    <property type="entry name" value="CELL CYCLE CONTROL PROTEIN CWF15"/>
    <property type="match status" value="1"/>
</dbReference>
<gene>
    <name evidence="5" type="ORF">F2Q69_00038557</name>
</gene>
<dbReference type="GO" id="GO:0071013">
    <property type="term" value="C:catalytic step 2 spliceosome"/>
    <property type="evidence" value="ECO:0007669"/>
    <property type="project" value="TreeGrafter"/>
</dbReference>
<keyword evidence="3" id="KW-0508">mRNA splicing</keyword>
<evidence type="ECO:0000256" key="2">
    <source>
        <dbReference type="ARBA" id="ARBA00022664"/>
    </source>
</evidence>
<feature type="region of interest" description="Disordered" evidence="4">
    <location>
        <begin position="1"/>
        <end position="21"/>
    </location>
</feature>
<dbReference type="PANTHER" id="PTHR12718:SF2">
    <property type="entry name" value="SPLICEOSOME-ASSOCIATED PROTEIN CWC15 HOMOLOG"/>
    <property type="match status" value="1"/>
</dbReference>
<accession>A0A8S9SEZ4</accession>
<organism evidence="5 6">
    <name type="scientific">Brassica cretica</name>
    <name type="common">Mustard</name>
    <dbReference type="NCBI Taxonomy" id="69181"/>
    <lineage>
        <taxon>Eukaryota</taxon>
        <taxon>Viridiplantae</taxon>
        <taxon>Streptophyta</taxon>
        <taxon>Embryophyta</taxon>
        <taxon>Tracheophyta</taxon>
        <taxon>Spermatophyta</taxon>
        <taxon>Magnoliopsida</taxon>
        <taxon>eudicotyledons</taxon>
        <taxon>Gunneridae</taxon>
        <taxon>Pentapetalae</taxon>
        <taxon>rosids</taxon>
        <taxon>malvids</taxon>
        <taxon>Brassicales</taxon>
        <taxon>Brassicaceae</taxon>
        <taxon>Brassiceae</taxon>
        <taxon>Brassica</taxon>
    </lineage>
</organism>